<dbReference type="Proteomes" id="UP000012024">
    <property type="component" value="Unassembled WGS sequence"/>
</dbReference>
<dbReference type="AlphaFoldDB" id="M7MEV7"/>
<name>M7MEV7_9FLAO</name>
<gene>
    <name evidence="4" type="ORF">D778_00382</name>
</gene>
<feature type="signal peptide" evidence="2">
    <location>
        <begin position="1"/>
        <end position="25"/>
    </location>
</feature>
<protein>
    <recommendedName>
        <fullName evidence="3">Secretion system C-terminal sorting domain-containing protein</fullName>
    </recommendedName>
</protein>
<evidence type="ECO:0000256" key="1">
    <source>
        <dbReference type="ARBA" id="ARBA00022729"/>
    </source>
</evidence>
<keyword evidence="1 2" id="KW-0732">Signal</keyword>
<evidence type="ECO:0000313" key="4">
    <source>
        <dbReference type="EMBL" id="EMQ94742.1"/>
    </source>
</evidence>
<dbReference type="OrthoDB" id="1489153at2"/>
<organism evidence="4 5">
    <name type="scientific">Xanthomarina gelatinilytica</name>
    <dbReference type="NCBI Taxonomy" id="1137281"/>
    <lineage>
        <taxon>Bacteria</taxon>
        <taxon>Pseudomonadati</taxon>
        <taxon>Bacteroidota</taxon>
        <taxon>Flavobacteriia</taxon>
        <taxon>Flavobacteriales</taxon>
        <taxon>Flavobacteriaceae</taxon>
        <taxon>Xanthomarina</taxon>
    </lineage>
</organism>
<accession>M7MEV7</accession>
<reference evidence="4 5" key="1">
    <citation type="submission" date="2012-12" db="EMBL/GenBank/DDBJ databases">
        <title>Genome assembly of Formosa sp. AK20.</title>
        <authorList>
            <person name="Kumar R."/>
            <person name="Khatri I."/>
            <person name="Vaidya B."/>
            <person name="Subramanian S."/>
            <person name="Pinnaka A."/>
        </authorList>
    </citation>
    <scope>NUCLEOTIDE SEQUENCE [LARGE SCALE GENOMIC DNA]</scope>
    <source>
        <strain evidence="4 5">AK20</strain>
    </source>
</reference>
<dbReference type="RefSeq" id="WP_007649863.1">
    <property type="nucleotide sequence ID" value="NZ_ANLA01000014.1"/>
</dbReference>
<dbReference type="EMBL" id="ANLA01000014">
    <property type="protein sequence ID" value="EMQ94742.1"/>
    <property type="molecule type" value="Genomic_DNA"/>
</dbReference>
<dbReference type="GeneID" id="98641691"/>
<evidence type="ECO:0000259" key="3">
    <source>
        <dbReference type="Pfam" id="PF18962"/>
    </source>
</evidence>
<comment type="caution">
    <text evidence="4">The sequence shown here is derived from an EMBL/GenBank/DDBJ whole genome shotgun (WGS) entry which is preliminary data.</text>
</comment>
<dbReference type="NCBIfam" id="TIGR04183">
    <property type="entry name" value="Por_Secre_tail"/>
    <property type="match status" value="1"/>
</dbReference>
<dbReference type="eggNOG" id="COG3292">
    <property type="taxonomic scope" value="Bacteria"/>
</dbReference>
<dbReference type="PATRIC" id="fig|1137281.3.peg.1814"/>
<sequence length="280" mass="30146">MKKNYILFLLTVLFAWVGHSQTPCSQNNPAPVTSIIYTNPERGNPIVAFDLAVDAYTQFNLTTITVKMATANLAALNPTGIVKVYSDNLGLPGSELVSETITPTVVTEAPIGTFAIYNVTFTFSTPVELDNLIGDSEAKFWVGFIMGNVNNGDTGVTGGALVAGLPYAVTNDTSGAWVLSSGDPLIDGTYTFEGTCLLSVDDFSLENNISIFPNPVQNELNIQLHNSITVKQVNVYSITGQVVLKAQNARKLDVSDLSPGVYLMKIETDRGDVTRKIIKN</sequence>
<dbReference type="Pfam" id="PF18962">
    <property type="entry name" value="Por_Secre_tail"/>
    <property type="match status" value="1"/>
</dbReference>
<evidence type="ECO:0000256" key="2">
    <source>
        <dbReference type="SAM" id="SignalP"/>
    </source>
</evidence>
<proteinExistence type="predicted"/>
<keyword evidence="5" id="KW-1185">Reference proteome</keyword>
<feature type="chain" id="PRO_5004081247" description="Secretion system C-terminal sorting domain-containing protein" evidence="2">
    <location>
        <begin position="26"/>
        <end position="280"/>
    </location>
</feature>
<feature type="domain" description="Secretion system C-terminal sorting" evidence="3">
    <location>
        <begin position="211"/>
        <end position="278"/>
    </location>
</feature>
<evidence type="ECO:0000313" key="5">
    <source>
        <dbReference type="Proteomes" id="UP000012024"/>
    </source>
</evidence>
<dbReference type="InterPro" id="IPR026444">
    <property type="entry name" value="Secre_tail"/>
</dbReference>